<feature type="region of interest" description="Disordered" evidence="1">
    <location>
        <begin position="86"/>
        <end position="112"/>
    </location>
</feature>
<dbReference type="AlphaFoldDB" id="A0A0C4FC74"/>
<dbReference type="VEuPathDB" id="FungiDB:PTTG_02649"/>
<evidence type="ECO:0000256" key="1">
    <source>
        <dbReference type="SAM" id="MobiDB-lite"/>
    </source>
</evidence>
<sequence>MSGMDMFVTEGSLPVVENQLVDKLTKVVDSLIPGLENLERVVSGQVPKPSGAAQADSSNTLLVRIKEIAANMARLEKKVETLSLPNSSNLTAHTAAKPSNLPPRPTSLHSEKAARTSIPSVAKYINRFKLGQVVIRKRFDQPKTFEGLTAAAICQKINEALVFAKATIDNDPIKVKAVAQFPNGDVKIFTKDQRAAKWLLNNKHL</sequence>
<keyword evidence="4" id="KW-1185">Reference proteome</keyword>
<protein>
    <submittedName>
        <fullName evidence="2 3">Uncharacterized protein</fullName>
    </submittedName>
</protein>
<accession>A0A0C4FC74</accession>
<reference evidence="3 4" key="3">
    <citation type="journal article" date="2017" name="G3 (Bethesda)">
        <title>Comparative analysis highlights variable genome content of wheat rusts and divergence of the mating loci.</title>
        <authorList>
            <person name="Cuomo C.A."/>
            <person name="Bakkeren G."/>
            <person name="Khalil H.B."/>
            <person name="Panwar V."/>
            <person name="Joly D."/>
            <person name="Linning R."/>
            <person name="Sakthikumar S."/>
            <person name="Song X."/>
            <person name="Adiconis X."/>
            <person name="Fan L."/>
            <person name="Goldberg J.M."/>
            <person name="Levin J.Z."/>
            <person name="Young S."/>
            <person name="Zeng Q."/>
            <person name="Anikster Y."/>
            <person name="Bruce M."/>
            <person name="Wang M."/>
            <person name="Yin C."/>
            <person name="McCallum B."/>
            <person name="Szabo L.J."/>
            <person name="Hulbert S."/>
            <person name="Chen X."/>
            <person name="Fellers J.P."/>
        </authorList>
    </citation>
    <scope>NUCLEOTIDE SEQUENCE</scope>
    <source>
        <strain evidence="3">isolate 1-1 / race 1 (BBBD)</strain>
        <strain evidence="4">Isolate 1-1 / race 1 (BBBD)</strain>
    </source>
</reference>
<reference evidence="2" key="1">
    <citation type="submission" date="2009-11" db="EMBL/GenBank/DDBJ databases">
        <authorList>
            <consortium name="The Broad Institute Genome Sequencing Platform"/>
            <person name="Ward D."/>
            <person name="Feldgarden M."/>
            <person name="Earl A."/>
            <person name="Young S.K."/>
            <person name="Zeng Q."/>
            <person name="Koehrsen M."/>
            <person name="Alvarado L."/>
            <person name="Berlin A."/>
            <person name="Bochicchio J."/>
            <person name="Borenstein D."/>
            <person name="Chapman S.B."/>
            <person name="Chen Z."/>
            <person name="Engels R."/>
            <person name="Freedman E."/>
            <person name="Gellesch M."/>
            <person name="Goldberg J."/>
            <person name="Griggs A."/>
            <person name="Gujja S."/>
            <person name="Heilman E."/>
            <person name="Heiman D."/>
            <person name="Hepburn T."/>
            <person name="Howarth C."/>
            <person name="Jen D."/>
            <person name="Larson L."/>
            <person name="Lewis B."/>
            <person name="Mehta T."/>
            <person name="Park D."/>
            <person name="Pearson M."/>
            <person name="Roberts A."/>
            <person name="Saif S."/>
            <person name="Shea T."/>
            <person name="Shenoy N."/>
            <person name="Sisk P."/>
            <person name="Stolte C."/>
            <person name="Sykes S."/>
            <person name="Thomson T."/>
            <person name="Walk T."/>
            <person name="White J."/>
            <person name="Yandava C."/>
            <person name="Izard J."/>
            <person name="Baranova O.V."/>
            <person name="Blanton J.M."/>
            <person name="Tanner A.C."/>
            <person name="Dewhirst F.E."/>
            <person name="Haas B."/>
            <person name="Nusbaum C."/>
            <person name="Birren B."/>
        </authorList>
    </citation>
    <scope>NUCLEOTIDE SEQUENCE [LARGE SCALE GENOMIC DNA]</scope>
    <source>
        <strain evidence="2">1-1 BBBD Race 1</strain>
    </source>
</reference>
<evidence type="ECO:0000313" key="2">
    <source>
        <dbReference type="EMBL" id="OAV91879.1"/>
    </source>
</evidence>
<organism evidence="2">
    <name type="scientific">Puccinia triticina (isolate 1-1 / race 1 (BBBD))</name>
    <name type="common">Brown leaf rust fungus</name>
    <dbReference type="NCBI Taxonomy" id="630390"/>
    <lineage>
        <taxon>Eukaryota</taxon>
        <taxon>Fungi</taxon>
        <taxon>Dikarya</taxon>
        <taxon>Basidiomycota</taxon>
        <taxon>Pucciniomycotina</taxon>
        <taxon>Pucciniomycetes</taxon>
        <taxon>Pucciniales</taxon>
        <taxon>Pucciniaceae</taxon>
        <taxon>Puccinia</taxon>
    </lineage>
</organism>
<dbReference type="EMBL" id="ADAS02000073">
    <property type="protein sequence ID" value="OAV91879.1"/>
    <property type="molecule type" value="Genomic_DNA"/>
</dbReference>
<gene>
    <name evidence="2" type="ORF">PTTG_02649</name>
</gene>
<dbReference type="Proteomes" id="UP000005240">
    <property type="component" value="Unassembled WGS sequence"/>
</dbReference>
<evidence type="ECO:0000313" key="3">
    <source>
        <dbReference type="EnsemblFungi" id="PTTG_02649-t43_1-p1"/>
    </source>
</evidence>
<proteinExistence type="predicted"/>
<dbReference type="EnsemblFungi" id="PTTG_02649-t43_1">
    <property type="protein sequence ID" value="PTTG_02649-t43_1-p1"/>
    <property type="gene ID" value="PTTG_02649"/>
</dbReference>
<reference evidence="3" key="4">
    <citation type="submission" date="2025-05" db="UniProtKB">
        <authorList>
            <consortium name="EnsemblFungi"/>
        </authorList>
    </citation>
    <scope>IDENTIFICATION</scope>
    <source>
        <strain evidence="3">isolate 1-1 / race 1 (BBBD)</strain>
    </source>
</reference>
<name>A0A0C4FC74_PUCT1</name>
<reference evidence="2" key="2">
    <citation type="submission" date="2016-05" db="EMBL/GenBank/DDBJ databases">
        <title>Comparative analysis highlights variable genome content of wheat rusts and divergence of the mating loci.</title>
        <authorList>
            <person name="Cuomo C.A."/>
            <person name="Bakkeren G."/>
            <person name="Szabo L."/>
            <person name="Khalil H."/>
            <person name="Joly D."/>
            <person name="Goldberg J."/>
            <person name="Young S."/>
            <person name="Zeng Q."/>
            <person name="Fellers J."/>
        </authorList>
    </citation>
    <scope>NUCLEOTIDE SEQUENCE [LARGE SCALE GENOMIC DNA]</scope>
    <source>
        <strain evidence="2">1-1 BBBD Race 1</strain>
    </source>
</reference>
<evidence type="ECO:0000313" key="4">
    <source>
        <dbReference type="Proteomes" id="UP000005240"/>
    </source>
</evidence>